<dbReference type="PATRIC" id="fig|1121439.3.peg.148"/>
<gene>
    <name evidence="8" type="ORF">dsat_1764</name>
</gene>
<keyword evidence="2 6" id="KW-0732">Signal</keyword>
<dbReference type="PANTHER" id="PTHR37011">
    <property type="entry name" value="POT FAMILY PEPTIDE TRANSPORT PROTEIN-RELATED"/>
    <property type="match status" value="1"/>
</dbReference>
<dbReference type="PROSITE" id="PS51257">
    <property type="entry name" value="PROKAR_LIPOPROTEIN"/>
    <property type="match status" value="1"/>
</dbReference>
<dbReference type="EMBL" id="ATHI01000001">
    <property type="protein sequence ID" value="EPR36236.1"/>
    <property type="molecule type" value="Genomic_DNA"/>
</dbReference>
<accession>S7THE9</accession>
<keyword evidence="3" id="KW-0472">Membrane</keyword>
<feature type="chain" id="PRO_5004557016" description="Lipoprotein YgdI/YgdR-like SH3-like domain-containing protein" evidence="6">
    <location>
        <begin position="28"/>
        <end position="81"/>
    </location>
</feature>
<comment type="caution">
    <text evidence="8">The sequence shown here is derived from an EMBL/GenBank/DDBJ whole genome shotgun (WGS) entry which is preliminary data.</text>
</comment>
<dbReference type="InterPro" id="IPR047807">
    <property type="entry name" value="YgdI/YgdR-like_SH3-like"/>
</dbReference>
<dbReference type="eggNOG" id="ENOG502ZKKI">
    <property type="taxonomic scope" value="Bacteria"/>
</dbReference>
<evidence type="ECO:0000256" key="3">
    <source>
        <dbReference type="ARBA" id="ARBA00023136"/>
    </source>
</evidence>
<dbReference type="PANTHER" id="PTHR37011:SF1">
    <property type="entry name" value="POT FAMILY PEPTIDE TRANSPORT PROTEIN"/>
    <property type="match status" value="1"/>
</dbReference>
<dbReference type="InterPro" id="IPR010920">
    <property type="entry name" value="LSM_dom_sf"/>
</dbReference>
<dbReference type="InterPro" id="IPR010305">
    <property type="entry name" value="YgdI/YgdR-like"/>
</dbReference>
<keyword evidence="1" id="KW-1003">Cell membrane</keyword>
<evidence type="ECO:0000256" key="5">
    <source>
        <dbReference type="ARBA" id="ARBA00023288"/>
    </source>
</evidence>
<evidence type="ECO:0000256" key="2">
    <source>
        <dbReference type="ARBA" id="ARBA00022729"/>
    </source>
</evidence>
<keyword evidence="9" id="KW-1185">Reference proteome</keyword>
<proteinExistence type="predicted"/>
<keyword evidence="4" id="KW-0564">Palmitate</keyword>
<dbReference type="Proteomes" id="UP000014975">
    <property type="component" value="Unassembled WGS sequence"/>
</dbReference>
<keyword evidence="5" id="KW-0449">Lipoprotein</keyword>
<dbReference type="RefSeq" id="WP_020885650.1">
    <property type="nucleotide sequence ID" value="NZ_ATHI01000001.1"/>
</dbReference>
<evidence type="ECO:0000256" key="6">
    <source>
        <dbReference type="SAM" id="SignalP"/>
    </source>
</evidence>
<dbReference type="STRING" id="1121439.dsat_1764"/>
<dbReference type="SUPFAM" id="SSF50182">
    <property type="entry name" value="Sm-like ribonucleoproteins"/>
    <property type="match status" value="1"/>
</dbReference>
<organism evidence="8 9">
    <name type="scientific">Alkalidesulfovibrio alkalitolerans DSM 16529</name>
    <dbReference type="NCBI Taxonomy" id="1121439"/>
    <lineage>
        <taxon>Bacteria</taxon>
        <taxon>Pseudomonadati</taxon>
        <taxon>Thermodesulfobacteriota</taxon>
        <taxon>Desulfovibrionia</taxon>
        <taxon>Desulfovibrionales</taxon>
        <taxon>Desulfovibrionaceae</taxon>
        <taxon>Alkalidesulfovibrio</taxon>
    </lineage>
</organism>
<evidence type="ECO:0000313" key="8">
    <source>
        <dbReference type="EMBL" id="EPR36236.1"/>
    </source>
</evidence>
<dbReference type="AlphaFoldDB" id="S7THE9"/>
<sequence length="81" mass="9047">MRSMLSGLHRVALVVLCLAALTLTACGSRHYTITTTDGTTRDAVGEPRFDETSQTYTYKDLDGRKVTIKREDVQVIQERAD</sequence>
<dbReference type="NCBIfam" id="NF033216">
    <property type="entry name" value="lipo_YgdI_YgdR"/>
    <property type="match status" value="1"/>
</dbReference>
<evidence type="ECO:0000256" key="4">
    <source>
        <dbReference type="ARBA" id="ARBA00023139"/>
    </source>
</evidence>
<protein>
    <recommendedName>
        <fullName evidence="7">Lipoprotein YgdI/YgdR-like SH3-like domain-containing protein</fullName>
    </recommendedName>
</protein>
<feature type="domain" description="Lipoprotein YgdI/YgdR-like SH3-like" evidence="7">
    <location>
        <begin position="31"/>
        <end position="78"/>
    </location>
</feature>
<reference evidence="8 9" key="1">
    <citation type="journal article" date="2013" name="Genome Announc.">
        <title>Draft genome sequences for three mercury-methylating, sulfate-reducing bacteria.</title>
        <authorList>
            <person name="Brown S.D."/>
            <person name="Hurt R.A.Jr."/>
            <person name="Gilmour C.C."/>
            <person name="Elias D.A."/>
        </authorList>
    </citation>
    <scope>NUCLEOTIDE SEQUENCE [LARGE SCALE GENOMIC DNA]</scope>
    <source>
        <strain evidence="8 9">DSM 16529</strain>
    </source>
</reference>
<feature type="signal peptide" evidence="6">
    <location>
        <begin position="1"/>
        <end position="27"/>
    </location>
</feature>
<name>S7THE9_9BACT</name>
<evidence type="ECO:0000256" key="1">
    <source>
        <dbReference type="ARBA" id="ARBA00022475"/>
    </source>
</evidence>
<dbReference type="Gene3D" id="2.30.30.100">
    <property type="match status" value="1"/>
</dbReference>
<dbReference type="Pfam" id="PF06004">
    <property type="entry name" value="DUF903"/>
    <property type="match status" value="1"/>
</dbReference>
<evidence type="ECO:0000313" key="9">
    <source>
        <dbReference type="Proteomes" id="UP000014975"/>
    </source>
</evidence>
<evidence type="ECO:0000259" key="7">
    <source>
        <dbReference type="Pfam" id="PF06004"/>
    </source>
</evidence>